<protein>
    <submittedName>
        <fullName evidence="2">DUF6168 family protein</fullName>
    </submittedName>
</protein>
<keyword evidence="1" id="KW-0472">Membrane</keyword>
<dbReference type="Pfam" id="PF19665">
    <property type="entry name" value="DUF6168"/>
    <property type="match status" value="1"/>
</dbReference>
<dbReference type="Proteomes" id="UP001302806">
    <property type="component" value="Chromosome"/>
</dbReference>
<dbReference type="Proteomes" id="UP001303407">
    <property type="component" value="Chromosome"/>
</dbReference>
<dbReference type="EMBL" id="CP134536">
    <property type="protein sequence ID" value="WNH13951.1"/>
    <property type="molecule type" value="Genomic_DNA"/>
</dbReference>
<organism evidence="2 4">
    <name type="scientific">Thalassobellus suaedae</name>
    <dbReference type="NCBI Taxonomy" id="3074124"/>
    <lineage>
        <taxon>Bacteria</taxon>
        <taxon>Pseudomonadati</taxon>
        <taxon>Bacteroidota</taxon>
        <taxon>Flavobacteriia</taxon>
        <taxon>Flavobacteriales</taxon>
        <taxon>Flavobacteriaceae</taxon>
        <taxon>Thalassobellus</taxon>
    </lineage>
</organism>
<sequence length="132" mass="15090">MILKNSIIKCLIVVGVAAIAFFIHLLVNNLISQSFDTNQLIYSYCINVVLACSAILVLFLLKKKLKDQLGFIFMGASMLKFVFFFLLLYPEYNSDGNLSRLEFFTFFIPYVVCLITESIILSKFLNDLDDFS</sequence>
<evidence type="ECO:0000256" key="1">
    <source>
        <dbReference type="SAM" id="Phobius"/>
    </source>
</evidence>
<evidence type="ECO:0000313" key="2">
    <source>
        <dbReference type="EMBL" id="WNH08587.1"/>
    </source>
</evidence>
<keyword evidence="1" id="KW-1133">Transmembrane helix</keyword>
<dbReference type="InterPro" id="IPR046166">
    <property type="entry name" value="DUF6168"/>
</dbReference>
<feature type="transmembrane region" description="Helical" evidence="1">
    <location>
        <begin position="7"/>
        <end position="27"/>
    </location>
</feature>
<dbReference type="RefSeq" id="WP_415863944.1">
    <property type="nucleotide sequence ID" value="NZ_CP134536.1"/>
</dbReference>
<evidence type="ECO:0000313" key="3">
    <source>
        <dbReference type="EMBL" id="WNH13951.1"/>
    </source>
</evidence>
<reference evidence="4 5" key="1">
    <citation type="submission" date="2023-09" db="EMBL/GenBank/DDBJ databases">
        <title>Thalassobella suaedae gen. nov., sp. nov., a marine bacterium of the family Flavobacteriaceae isolated from a halophyte Suaeda japonica.</title>
        <authorList>
            <person name="Lee S.Y."/>
            <person name="Hwang C.Y."/>
        </authorList>
    </citation>
    <scope>NUCLEOTIDE SEQUENCE [LARGE SCALE GENOMIC DNA]</scope>
    <source>
        <strain evidence="3 5">HL-DH10</strain>
        <strain evidence="2 4">HL-DH14</strain>
    </source>
</reference>
<keyword evidence="1" id="KW-0812">Transmembrane</keyword>
<proteinExistence type="predicted"/>
<keyword evidence="5" id="KW-1185">Reference proteome</keyword>
<feature type="transmembrane region" description="Helical" evidence="1">
    <location>
        <begin position="101"/>
        <end position="121"/>
    </location>
</feature>
<dbReference type="EMBL" id="CP134537">
    <property type="protein sequence ID" value="WNH08587.1"/>
    <property type="molecule type" value="Genomic_DNA"/>
</dbReference>
<evidence type="ECO:0000313" key="5">
    <source>
        <dbReference type="Proteomes" id="UP001303407"/>
    </source>
</evidence>
<evidence type="ECO:0000313" key="4">
    <source>
        <dbReference type="Proteomes" id="UP001302806"/>
    </source>
</evidence>
<accession>A0ABY9XS05</accession>
<gene>
    <name evidence="3" type="ORF">RHP49_06765</name>
    <name evidence="2" type="ORF">RHP51_15995</name>
</gene>
<name>A0ABY9XS05_9FLAO</name>
<feature type="transmembrane region" description="Helical" evidence="1">
    <location>
        <begin position="39"/>
        <end position="61"/>
    </location>
</feature>
<feature type="transmembrane region" description="Helical" evidence="1">
    <location>
        <begin position="68"/>
        <end position="89"/>
    </location>
</feature>